<evidence type="ECO:0000259" key="1">
    <source>
        <dbReference type="Pfam" id="PF00144"/>
    </source>
</evidence>
<proteinExistence type="predicted"/>
<dbReference type="EMBL" id="QFPW01000003">
    <property type="protein sequence ID" value="PZQ50806.1"/>
    <property type="molecule type" value="Genomic_DNA"/>
</dbReference>
<dbReference type="InterPro" id="IPR050789">
    <property type="entry name" value="Diverse_Enzym_Activities"/>
</dbReference>
<accession>A0A2W5NBD2</accession>
<protein>
    <submittedName>
        <fullName evidence="2">Serine hydrolase</fullName>
    </submittedName>
</protein>
<reference evidence="2 3" key="1">
    <citation type="submission" date="2017-08" db="EMBL/GenBank/DDBJ databases">
        <title>Infants hospitalized years apart are colonized by the same room-sourced microbial strains.</title>
        <authorList>
            <person name="Brooks B."/>
            <person name="Olm M.R."/>
            <person name="Firek B.A."/>
            <person name="Baker R."/>
            <person name="Thomas B.C."/>
            <person name="Morowitz M.J."/>
            <person name="Banfield J.F."/>
        </authorList>
    </citation>
    <scope>NUCLEOTIDE SEQUENCE [LARGE SCALE GENOMIC DNA]</scope>
    <source>
        <strain evidence="2">S2_005_002_R2_34</strain>
    </source>
</reference>
<feature type="domain" description="Beta-lactamase-related" evidence="1">
    <location>
        <begin position="23"/>
        <end position="282"/>
    </location>
</feature>
<organism evidence="2 3">
    <name type="scientific">Rhodovulum sulfidophilum</name>
    <name type="common">Rhodobacter sulfidophilus</name>
    <dbReference type="NCBI Taxonomy" id="35806"/>
    <lineage>
        <taxon>Bacteria</taxon>
        <taxon>Pseudomonadati</taxon>
        <taxon>Pseudomonadota</taxon>
        <taxon>Alphaproteobacteria</taxon>
        <taxon>Rhodobacterales</taxon>
        <taxon>Paracoccaceae</taxon>
        <taxon>Rhodovulum</taxon>
    </lineage>
</organism>
<dbReference type="InterPro" id="IPR012338">
    <property type="entry name" value="Beta-lactam/transpept-like"/>
</dbReference>
<dbReference type="AlphaFoldDB" id="A0A2W5NBD2"/>
<dbReference type="Gene3D" id="3.40.710.10">
    <property type="entry name" value="DD-peptidase/beta-lactamase superfamily"/>
    <property type="match status" value="1"/>
</dbReference>
<gene>
    <name evidence="2" type="ORF">DI556_06735</name>
</gene>
<dbReference type="InterPro" id="IPR001466">
    <property type="entry name" value="Beta-lactam-related"/>
</dbReference>
<sequence length="297" mass="30982">MRPAAEIHAHWITRDGREGSVGDPAALFPYWSFTETAIATCALRLAEEGALDLDARAPGQAWTPAQLLGHTAGLPDYGGLEAYQRAVAADAEPWPRDALLGAALARGMLFAPGSGWSYSNIGYMLAREAIEAAAGRGFAEVFETTIRAPLGLDGAALATTRAEFARVLWPAARRYHPGWVYHGCLVGSARDAARLLRGLLAGAVLGPGARARMLRPRPVGGALPGRPWTACGYGLGLMIGDMGAAGPTIGHTGGGPFSVAAVYHFPDRPDPVTVACFAEGADAGVVEFEAARIARGL</sequence>
<dbReference type="Pfam" id="PF00144">
    <property type="entry name" value="Beta-lactamase"/>
    <property type="match status" value="1"/>
</dbReference>
<name>A0A2W5NBD2_RHOSU</name>
<evidence type="ECO:0000313" key="3">
    <source>
        <dbReference type="Proteomes" id="UP000249185"/>
    </source>
</evidence>
<evidence type="ECO:0000313" key="2">
    <source>
        <dbReference type="EMBL" id="PZQ50806.1"/>
    </source>
</evidence>
<keyword evidence="2" id="KW-0378">Hydrolase</keyword>
<dbReference type="PANTHER" id="PTHR43283">
    <property type="entry name" value="BETA-LACTAMASE-RELATED"/>
    <property type="match status" value="1"/>
</dbReference>
<comment type="caution">
    <text evidence="2">The sequence shown here is derived from an EMBL/GenBank/DDBJ whole genome shotgun (WGS) entry which is preliminary data.</text>
</comment>
<dbReference type="SUPFAM" id="SSF56601">
    <property type="entry name" value="beta-lactamase/transpeptidase-like"/>
    <property type="match status" value="1"/>
</dbReference>
<dbReference type="GO" id="GO:0016787">
    <property type="term" value="F:hydrolase activity"/>
    <property type="evidence" value="ECO:0007669"/>
    <property type="project" value="UniProtKB-KW"/>
</dbReference>
<dbReference type="Proteomes" id="UP000249185">
    <property type="component" value="Unassembled WGS sequence"/>
</dbReference>